<evidence type="ECO:0000256" key="2">
    <source>
        <dbReference type="ARBA" id="ARBA00007025"/>
    </source>
</evidence>
<evidence type="ECO:0000256" key="8">
    <source>
        <dbReference type="ARBA" id="ARBA00022833"/>
    </source>
</evidence>
<feature type="region of interest" description="Disordered" evidence="13">
    <location>
        <begin position="315"/>
        <end position="491"/>
    </location>
</feature>
<feature type="region of interest" description="Disordered" evidence="13">
    <location>
        <begin position="107"/>
        <end position="159"/>
    </location>
</feature>
<dbReference type="PANTHER" id="PTHR45623">
    <property type="entry name" value="CHROMODOMAIN-HELICASE-DNA-BINDING PROTEIN 3-RELATED-RELATED"/>
    <property type="match status" value="1"/>
</dbReference>
<dbReference type="Proteomes" id="UP000626092">
    <property type="component" value="Unassembled WGS sequence"/>
</dbReference>
<feature type="region of interest" description="Disordered" evidence="13">
    <location>
        <begin position="1364"/>
        <end position="1390"/>
    </location>
</feature>
<dbReference type="Pfam" id="PF06465">
    <property type="entry name" value="DUF1087"/>
    <property type="match status" value="1"/>
</dbReference>
<dbReference type="InterPro" id="IPR000330">
    <property type="entry name" value="SNF2_N"/>
</dbReference>
<name>A0A834HFC3_RHOSS</name>
<dbReference type="Gene3D" id="3.30.40.10">
    <property type="entry name" value="Zinc/RING finger domain, C3HC4 (zinc finger)"/>
    <property type="match status" value="1"/>
</dbReference>
<dbReference type="SMART" id="SM00298">
    <property type="entry name" value="CHROMO"/>
    <property type="match status" value="2"/>
</dbReference>
<dbReference type="GO" id="GO:0005524">
    <property type="term" value="F:ATP binding"/>
    <property type="evidence" value="ECO:0007669"/>
    <property type="project" value="UniProtKB-KW"/>
</dbReference>
<keyword evidence="10" id="KW-0175">Coiled coil</keyword>
<evidence type="ECO:0000256" key="12">
    <source>
        <dbReference type="PROSITE-ProRule" id="PRU00146"/>
    </source>
</evidence>
<feature type="region of interest" description="Disordered" evidence="13">
    <location>
        <begin position="2232"/>
        <end position="2251"/>
    </location>
</feature>
<evidence type="ECO:0000259" key="17">
    <source>
        <dbReference type="PROSITE" id="PS51194"/>
    </source>
</evidence>
<dbReference type="InterPro" id="IPR001965">
    <property type="entry name" value="Znf_PHD"/>
</dbReference>
<dbReference type="GO" id="GO:0003677">
    <property type="term" value="F:DNA binding"/>
    <property type="evidence" value="ECO:0007669"/>
    <property type="project" value="TreeGrafter"/>
</dbReference>
<dbReference type="PROSITE" id="PS50013">
    <property type="entry name" value="CHROMO_2"/>
    <property type="match status" value="2"/>
</dbReference>
<dbReference type="SUPFAM" id="SSF52540">
    <property type="entry name" value="P-loop containing nucleoside triphosphate hydrolases"/>
    <property type="match status" value="2"/>
</dbReference>
<evidence type="ECO:0000256" key="1">
    <source>
        <dbReference type="ARBA" id="ARBA00004123"/>
    </source>
</evidence>
<dbReference type="GO" id="GO:0005634">
    <property type="term" value="C:nucleus"/>
    <property type="evidence" value="ECO:0007669"/>
    <property type="project" value="UniProtKB-SubCell"/>
</dbReference>
<dbReference type="Pfam" id="PF00176">
    <property type="entry name" value="SNF2-rel_dom"/>
    <property type="match status" value="1"/>
</dbReference>
<dbReference type="InterPro" id="IPR049730">
    <property type="entry name" value="SNF2/RAD54-like_C"/>
</dbReference>
<comment type="similarity">
    <text evidence="2">Belongs to the SNF2/RAD54 helicase family.</text>
</comment>
<dbReference type="GO" id="GO:0042393">
    <property type="term" value="F:histone binding"/>
    <property type="evidence" value="ECO:0007669"/>
    <property type="project" value="TreeGrafter"/>
</dbReference>
<dbReference type="InterPro" id="IPR014001">
    <property type="entry name" value="Helicase_ATP-bd"/>
</dbReference>
<reference evidence="18" key="1">
    <citation type="submission" date="2019-11" db="EMBL/GenBank/DDBJ databases">
        <authorList>
            <person name="Liu Y."/>
            <person name="Hou J."/>
            <person name="Li T.-Q."/>
            <person name="Guan C.-H."/>
            <person name="Wu X."/>
            <person name="Wu H.-Z."/>
            <person name="Ling F."/>
            <person name="Zhang R."/>
            <person name="Shi X.-G."/>
            <person name="Ren J.-P."/>
            <person name="Chen E.-F."/>
            <person name="Sun J.-M."/>
        </authorList>
    </citation>
    <scope>NUCLEOTIDE SEQUENCE</scope>
    <source>
        <strain evidence="18">Adult_tree_wgs_1</strain>
        <tissue evidence="18">Leaves</tissue>
    </source>
</reference>
<dbReference type="PROSITE" id="PS50016">
    <property type="entry name" value="ZF_PHD_2"/>
    <property type="match status" value="1"/>
</dbReference>
<evidence type="ECO:0000256" key="4">
    <source>
        <dbReference type="ARBA" id="ARBA00022737"/>
    </source>
</evidence>
<feature type="compositionally biased region" description="Basic and acidic residues" evidence="13">
    <location>
        <begin position="2493"/>
        <end position="2503"/>
    </location>
</feature>
<feature type="compositionally biased region" description="Basic and acidic residues" evidence="13">
    <location>
        <begin position="629"/>
        <end position="644"/>
    </location>
</feature>
<evidence type="ECO:0000259" key="16">
    <source>
        <dbReference type="PROSITE" id="PS51192"/>
    </source>
</evidence>
<keyword evidence="11" id="KW-0539">Nucleus</keyword>
<evidence type="ECO:0000256" key="9">
    <source>
        <dbReference type="ARBA" id="ARBA00022840"/>
    </source>
</evidence>
<dbReference type="Gene3D" id="1.10.10.60">
    <property type="entry name" value="Homeodomain-like"/>
    <property type="match status" value="1"/>
</dbReference>
<keyword evidence="9" id="KW-0067">ATP-binding</keyword>
<feature type="domain" description="Helicase ATP-binding" evidence="16">
    <location>
        <begin position="888"/>
        <end position="1065"/>
    </location>
</feature>
<dbReference type="InterPro" id="IPR009057">
    <property type="entry name" value="Homeodomain-like_sf"/>
</dbReference>
<evidence type="ECO:0000256" key="13">
    <source>
        <dbReference type="SAM" id="MobiDB-lite"/>
    </source>
</evidence>
<evidence type="ECO:0000259" key="14">
    <source>
        <dbReference type="PROSITE" id="PS50013"/>
    </source>
</evidence>
<dbReference type="FunFam" id="3.40.50.300:FF:000607">
    <property type="entry name" value="chromodomain-helicase-DNA-binding protein 1-like isoform X1"/>
    <property type="match status" value="1"/>
</dbReference>
<dbReference type="InterPro" id="IPR009463">
    <property type="entry name" value="DUF1087"/>
</dbReference>
<keyword evidence="19" id="KW-1185">Reference proteome</keyword>
<proteinExistence type="inferred from homology"/>
<dbReference type="SMART" id="SM00487">
    <property type="entry name" value="DEXDc"/>
    <property type="match status" value="1"/>
</dbReference>
<dbReference type="InterPro" id="IPR023780">
    <property type="entry name" value="Chromo_domain"/>
</dbReference>
<feature type="domain" description="Chromo" evidence="14">
    <location>
        <begin position="714"/>
        <end position="769"/>
    </location>
</feature>
<feature type="compositionally biased region" description="Basic and acidic residues" evidence="13">
    <location>
        <begin position="392"/>
        <end position="409"/>
    </location>
</feature>
<dbReference type="SUPFAM" id="SSF54160">
    <property type="entry name" value="Chromo domain-like"/>
    <property type="match status" value="2"/>
</dbReference>
<dbReference type="SMART" id="SM00490">
    <property type="entry name" value="HELICc"/>
    <property type="match status" value="1"/>
</dbReference>
<dbReference type="InterPro" id="IPR013083">
    <property type="entry name" value="Znf_RING/FYVE/PHD"/>
</dbReference>
<dbReference type="Gene3D" id="3.40.50.10810">
    <property type="entry name" value="Tandem AAA-ATPase domain"/>
    <property type="match status" value="1"/>
</dbReference>
<keyword evidence="5" id="KW-0547">Nucleotide-binding</keyword>
<evidence type="ECO:0000256" key="6">
    <source>
        <dbReference type="ARBA" id="ARBA00022771"/>
    </source>
</evidence>
<dbReference type="CDD" id="cd18660">
    <property type="entry name" value="CD1_tandem"/>
    <property type="match status" value="1"/>
</dbReference>
<dbReference type="GO" id="GO:0003682">
    <property type="term" value="F:chromatin binding"/>
    <property type="evidence" value="ECO:0007669"/>
    <property type="project" value="TreeGrafter"/>
</dbReference>
<dbReference type="PROSITE" id="PS01359">
    <property type="entry name" value="ZF_PHD_1"/>
    <property type="match status" value="1"/>
</dbReference>
<dbReference type="InterPro" id="IPR011011">
    <property type="entry name" value="Znf_FYVE_PHD"/>
</dbReference>
<keyword evidence="8" id="KW-0862">Zinc</keyword>
<dbReference type="GO" id="GO:0008270">
    <property type="term" value="F:zinc ion binding"/>
    <property type="evidence" value="ECO:0007669"/>
    <property type="project" value="UniProtKB-KW"/>
</dbReference>
<comment type="caution">
    <text evidence="18">The sequence shown here is derived from an EMBL/GenBank/DDBJ whole genome shotgun (WGS) entry which is preliminary data.</text>
</comment>
<evidence type="ECO:0000313" key="18">
    <source>
        <dbReference type="EMBL" id="KAF7150039.1"/>
    </source>
</evidence>
<dbReference type="CDD" id="cd18793">
    <property type="entry name" value="SF2_C_SNF"/>
    <property type="match status" value="1"/>
</dbReference>
<feature type="compositionally biased region" description="Polar residues" evidence="13">
    <location>
        <begin position="645"/>
        <end position="659"/>
    </location>
</feature>
<dbReference type="Pfam" id="PF00271">
    <property type="entry name" value="Helicase_C"/>
    <property type="match status" value="1"/>
</dbReference>
<feature type="region of interest" description="Disordered" evidence="13">
    <location>
        <begin position="572"/>
        <end position="591"/>
    </location>
</feature>
<evidence type="ECO:0000256" key="7">
    <source>
        <dbReference type="ARBA" id="ARBA00022801"/>
    </source>
</evidence>
<sequence length="2503" mass="277291">MGTCVLEVPRGELPLAVCFSLLPPRIPPAAMSLTNAPILKDHRAPFLTSNLKSFFNSNLSCNGFANASVISQLSLVHCKCNTLDQMMKENGAKTSRIINGNWVAKGKRRKLPGGADSSNGKEGSSIASDPTSTSSSKRRLKNELSSARSSSKKKGNDGSHSLIYDNPSIISFLELEKEYLSSLAFTASFYGSYCPVVNQYYYECVVCDLGGNLLCCESCPRTYHLQCLDPPLKCLRIACLLLSCHLLHDPKRIPNGKWQCPNCCQKNVSKVPLDHLDSTAKPTLAKFILRKSKDAIKPSAADNVSQIFGTSILGKKRSKSNRKSSLSQGVQSLEKHANASAGPSQISHGGSEEGNLTCVNVDDERKPESSPIDKPGKRKSISPVGEVPSKLRTTELKSNDEAPERKPDISHGNGEKVVPVPMADTKKDRKRKRKTPIHVIQKKSRTDEGKCPAITSRNHGSKSRTSKCHRKHRSADHGAFASGSKEDSQTKTADIELKNEVAEQSGDLSGEFQEAGKSVDRAATCLDQITDEVQQVDRVLGRRLQFNDRNSCQTSVTVARDLPSEVLSLQDNQNSLRKENPNGDSALNGETAENLKDCPNMICHSGGVKSVKNDVGVEKLHVYRRSVSKEYRQGKGADSLRRDANGTNSTALNEKNQVGSAVGADGLEKTEKISTGEHEGSELLNSCEKSVSHEIRGTKEANMEMGTDNSPPNITHASLLAESTSSDGSAISYEFLVKWVGKSHIHNTWVSESLLKVLAKRKLDNFKAKYGTAVINICEARWKLPQRVIALRSSKGGTTEAFIKWTGLPYDECTWERTDEPAIAKLSQLIDLFNHFESQTLEKDARKNDTPRGVNCQQTEIVALTEQPKELKGGELFPHQLEALNWLRKCWLKSKNVILADEMGLGKTVSAAAFLSSLYFEFKATLPCLVLVPLSTMPNWMAEFSLWAPNLNVVEYHGCAKARAIVRQYEWHGNDLCGLNKKTAAYKFHVLLTTYEMVLADSTHLRAVPWEVLIVDEGHRLKNSGSKLFSLLNTYSFQHRILLTGTPLQNNLGEMYNLLNFLQPASFPSLSLFEEKFNDLTTAEKVDELKKLVAPHMLRRLKKDAMKNIPPKTERMVPVELSSIQAEYYRAMLTKNYQILRNIGKGVPQQSMLNIVMQLRKVCNHPYLIPGTEPDSGPLEFLHEMRIKASAKLTLLHSMLKVLHREGHRVLIFSQMTKLLDILEDYLVIEFGPKTFERVDGSVSVADRQTAIARFNQDKSKFVFLLSTRSCGLGINLATADTVIIYDSDFNPHADIQAMNRAHRIGQSNRLLVYRLVVRASVEERILQLAKKKLMLDQLFVNKSGSQKEVEDILRWGTEELFNDPSSVSGKDNTENHGNKDEAGANVEYKHRRRGGGLGDVYKDKCTDGSGKIIWDENAILKLLDRSNIHSGSPDNADGDLENDMLGSVKWSQLLHVPFYVLFAMGSPAELLEWNDEPTEAQGEAESPPAVADDLCSQAFLKKEDNPAAGTEENEWDRLLRVRWEKHQTEEEAALGRGKRQRKAVSYREAYAPQLGETLNEISHVALTVIGYVCPAFKPSVKLDWETYEVLNSVSRSCEDEVPLVTHSMDTVPACKKCCLFAFLCVTRYDVFVYSARLRARQKERLARRNVKEISAPFDGMSGPESLPELPPFSSKDGDQQTKLVQHVEEKASIINLDENLCGQTLEGQKRNSESPLRLGKISKHKFSGHSPDIILQSDQLAGTSCTNPVSGCNLLPVLGLCAPNATQMESFQRNISRSYSRQSRRAIRPEFPFHIAPFPGAPNEMEPKDHEPTMSKFEVPDASAEAFPPWLKNSHSDSHIPLSLHPPAILQGRVSDHFEKSRYTFSGFQEKLPLPRLPFDEKLLPRFPFSARNGPHSHPDLMPSLSLGTRAGGSNDSMPDISTMPLLPNFHFPQDVHKHSQPEREVAPMLGLGQTPPPYSPFPENHRKVLESIMMRTGSGSTSFLKNKTKVDIWSEEELDFLWIGVRRHGRGNWDAMLRDPRLKFSKFKTVIDLSSRWEEEQLKIMDGPVFPVLKPNKCTKATKPSLFPSISDEMMTRALQGTKFGGPLKFQPHMTDMKLGIGDMPSCLTNFEQAIRLGLRNEQNLVPIPTWDADKFRSFQGDSSAGPSYRPGTSSSTVMIEHPFLQNSFGTGNFDVQQKEDVQGASKSGKLPSLLDRSLNLLRDSFSNMGSDEFTGFGLRSENFNNDPNVSDLKGKAASEVGGSSSSKNKLPHWLREAVVAPSPQEPDLPPTVSAVAQSVRLLYGEENPTIPPFLVPGPPPSQPKDPRRILKKKKKKKQKSHLLKQFPSDIVESSNRSDVSASILLAPTFFPAPQLAAGPSGLSLIEPSFNLPPLNLDMMNPSSSSVLPNPQNKKSSGLSPSPEVLELVTSGVAPGPVSRGSLSKSPDREEYPDSTDAYGKEKAKRSSPLGPWGPPPNDKKTEQSESGDSSKTQSDPSRLDVEGVSSEGTVSDHRMSDNEP</sequence>
<evidence type="ECO:0000256" key="3">
    <source>
        <dbReference type="ARBA" id="ARBA00022723"/>
    </source>
</evidence>
<feature type="compositionally biased region" description="Basic residues" evidence="13">
    <location>
        <begin position="459"/>
        <end position="474"/>
    </location>
</feature>
<feature type="domain" description="Helicase C-terminal" evidence="17">
    <location>
        <begin position="1195"/>
        <end position="1354"/>
    </location>
</feature>
<feature type="compositionally biased region" description="Basic residues" evidence="13">
    <location>
        <begin position="428"/>
        <end position="443"/>
    </location>
</feature>
<evidence type="ECO:0000256" key="10">
    <source>
        <dbReference type="ARBA" id="ARBA00023054"/>
    </source>
</evidence>
<dbReference type="InterPro" id="IPR019786">
    <property type="entry name" value="Zinc_finger_PHD-type_CS"/>
</dbReference>
<dbReference type="InterPro" id="IPR027417">
    <property type="entry name" value="P-loop_NTPase"/>
</dbReference>
<dbReference type="SMART" id="SM00249">
    <property type="entry name" value="PHD"/>
    <property type="match status" value="1"/>
</dbReference>
<dbReference type="CDD" id="cd15532">
    <property type="entry name" value="PHD2_CHD_II"/>
    <property type="match status" value="1"/>
</dbReference>
<dbReference type="InterPro" id="IPR001650">
    <property type="entry name" value="Helicase_C-like"/>
</dbReference>
<feature type="domain" description="Chromo" evidence="14">
    <location>
        <begin position="783"/>
        <end position="848"/>
    </location>
</feature>
<dbReference type="OrthoDB" id="5857104at2759"/>
<dbReference type="InterPro" id="IPR038718">
    <property type="entry name" value="SNF2-like_sf"/>
</dbReference>
<protein>
    <recommendedName>
        <fullName evidence="20">Protein CHROMATIN REMODELING 4</fullName>
    </recommendedName>
</protein>
<dbReference type="InterPro" id="IPR019787">
    <property type="entry name" value="Znf_PHD-finger"/>
</dbReference>
<dbReference type="Gene3D" id="2.40.50.40">
    <property type="match status" value="2"/>
</dbReference>
<feature type="region of interest" description="Disordered" evidence="13">
    <location>
        <begin position="2292"/>
        <end position="2325"/>
    </location>
</feature>
<dbReference type="GO" id="GO:0140658">
    <property type="term" value="F:ATP-dependent chromatin remodeler activity"/>
    <property type="evidence" value="ECO:0007669"/>
    <property type="project" value="TreeGrafter"/>
</dbReference>
<feature type="compositionally biased region" description="Basic and acidic residues" evidence="13">
    <location>
        <begin position="1372"/>
        <end position="1383"/>
    </location>
</feature>
<keyword evidence="4" id="KW-0677">Repeat</keyword>
<dbReference type="CDD" id="cd11660">
    <property type="entry name" value="SANT_TRF"/>
    <property type="match status" value="1"/>
</dbReference>
<dbReference type="SUPFAM" id="SSF46689">
    <property type="entry name" value="Homeodomain-like"/>
    <property type="match status" value="1"/>
</dbReference>
<feature type="compositionally biased region" description="Polar residues" evidence="13">
    <location>
        <begin position="2467"/>
        <end position="2479"/>
    </location>
</feature>
<dbReference type="Gene3D" id="3.40.50.300">
    <property type="entry name" value="P-loop containing nucleotide triphosphate hydrolases"/>
    <property type="match status" value="1"/>
</dbReference>
<dbReference type="PROSITE" id="PS51194">
    <property type="entry name" value="HELICASE_CTER"/>
    <property type="match status" value="1"/>
</dbReference>
<dbReference type="PANTHER" id="PTHR45623:SF28">
    <property type="entry name" value="PROTEIN CHROMATIN REMODELING 4"/>
    <property type="match status" value="1"/>
</dbReference>
<dbReference type="GO" id="GO:0000785">
    <property type="term" value="C:chromatin"/>
    <property type="evidence" value="ECO:0007669"/>
    <property type="project" value="TreeGrafter"/>
</dbReference>
<dbReference type="InterPro" id="IPR000953">
    <property type="entry name" value="Chromo/chromo_shadow_dom"/>
</dbReference>
<keyword evidence="7" id="KW-0378">Hydrolase</keyword>
<dbReference type="CDD" id="cd18659">
    <property type="entry name" value="CD2_tandem"/>
    <property type="match status" value="1"/>
</dbReference>
<dbReference type="SMART" id="SM01147">
    <property type="entry name" value="DUF1087"/>
    <property type="match status" value="1"/>
</dbReference>
<feature type="region of interest" description="Disordered" evidence="13">
    <location>
        <begin position="2383"/>
        <end position="2503"/>
    </location>
</feature>
<feature type="domain" description="PHD-type" evidence="15">
    <location>
        <begin position="201"/>
        <end position="266"/>
    </location>
</feature>
<dbReference type="SUPFAM" id="SSF57903">
    <property type="entry name" value="FYVE/PHD zinc finger"/>
    <property type="match status" value="1"/>
</dbReference>
<dbReference type="EMBL" id="WJXA01000002">
    <property type="protein sequence ID" value="KAF7150039.1"/>
    <property type="molecule type" value="Genomic_DNA"/>
</dbReference>
<keyword evidence="3" id="KW-0479">Metal-binding</keyword>
<evidence type="ECO:0000256" key="11">
    <source>
        <dbReference type="ARBA" id="ARBA00023242"/>
    </source>
</evidence>
<organism evidence="18 19">
    <name type="scientific">Rhododendron simsii</name>
    <name type="common">Sims's rhododendron</name>
    <dbReference type="NCBI Taxonomy" id="118357"/>
    <lineage>
        <taxon>Eukaryota</taxon>
        <taxon>Viridiplantae</taxon>
        <taxon>Streptophyta</taxon>
        <taxon>Embryophyta</taxon>
        <taxon>Tracheophyta</taxon>
        <taxon>Spermatophyta</taxon>
        <taxon>Magnoliopsida</taxon>
        <taxon>eudicotyledons</taxon>
        <taxon>Gunneridae</taxon>
        <taxon>Pentapetalae</taxon>
        <taxon>asterids</taxon>
        <taxon>Ericales</taxon>
        <taxon>Ericaceae</taxon>
        <taxon>Ericoideae</taxon>
        <taxon>Rhodoreae</taxon>
        <taxon>Rhododendron</taxon>
    </lineage>
</organism>
<dbReference type="InterPro" id="IPR016197">
    <property type="entry name" value="Chromo-like_dom_sf"/>
</dbReference>
<feature type="compositionally biased region" description="Pro residues" evidence="13">
    <location>
        <begin position="2292"/>
        <end position="2306"/>
    </location>
</feature>
<feature type="compositionally biased region" description="Basic residues" evidence="13">
    <location>
        <begin position="2312"/>
        <end position="2325"/>
    </location>
</feature>
<dbReference type="PROSITE" id="PS51192">
    <property type="entry name" value="HELICASE_ATP_BIND_1"/>
    <property type="match status" value="1"/>
</dbReference>
<evidence type="ECO:0008006" key="20">
    <source>
        <dbReference type="Google" id="ProtNLM"/>
    </source>
</evidence>
<accession>A0A834HFC3</accession>
<feature type="compositionally biased region" description="Low complexity" evidence="13">
    <location>
        <begin position="124"/>
        <end position="135"/>
    </location>
</feature>
<feature type="region of interest" description="Disordered" evidence="13">
    <location>
        <begin position="629"/>
        <end position="667"/>
    </location>
</feature>
<comment type="subcellular location">
    <subcellularLocation>
        <location evidence="1">Nucleus</location>
    </subcellularLocation>
</comment>
<evidence type="ECO:0000313" key="19">
    <source>
        <dbReference type="Proteomes" id="UP000626092"/>
    </source>
</evidence>
<dbReference type="GO" id="GO:0016887">
    <property type="term" value="F:ATP hydrolysis activity"/>
    <property type="evidence" value="ECO:0007669"/>
    <property type="project" value="TreeGrafter"/>
</dbReference>
<keyword evidence="6 12" id="KW-0863">Zinc-finger</keyword>
<evidence type="ECO:0000256" key="5">
    <source>
        <dbReference type="ARBA" id="ARBA00022741"/>
    </source>
</evidence>
<feature type="compositionally biased region" description="Polar residues" evidence="13">
    <location>
        <begin position="2383"/>
        <end position="2402"/>
    </location>
</feature>
<dbReference type="Pfam" id="PF00385">
    <property type="entry name" value="Chromo"/>
    <property type="match status" value="2"/>
</dbReference>
<gene>
    <name evidence="18" type="ORF">RHSIM_Rhsim02G0169000</name>
</gene>
<evidence type="ECO:0000259" key="15">
    <source>
        <dbReference type="PROSITE" id="PS50016"/>
    </source>
</evidence>